<dbReference type="EMBL" id="BFAD01000007">
    <property type="protein sequence ID" value="GBE85157.1"/>
    <property type="molecule type" value="Genomic_DNA"/>
</dbReference>
<dbReference type="InterPro" id="IPR015943">
    <property type="entry name" value="WD40/YVTN_repeat-like_dom_sf"/>
</dbReference>
<gene>
    <name evidence="2" type="ORF">SCP_0703430</name>
</gene>
<dbReference type="SUPFAM" id="SSF50978">
    <property type="entry name" value="WD40 repeat-like"/>
    <property type="match status" value="1"/>
</dbReference>
<evidence type="ECO:0000256" key="1">
    <source>
        <dbReference type="SAM" id="MobiDB-lite"/>
    </source>
</evidence>
<dbReference type="PANTHER" id="PTHR44099">
    <property type="entry name" value="RABCONNECTIN-3B, ISOFORM A"/>
    <property type="match status" value="1"/>
</dbReference>
<evidence type="ECO:0000313" key="2">
    <source>
        <dbReference type="EMBL" id="GBE85157.1"/>
    </source>
</evidence>
<dbReference type="PANTHER" id="PTHR44099:SF4">
    <property type="entry name" value="RABCONNECTIN-3B, ISOFORM A"/>
    <property type="match status" value="1"/>
</dbReference>
<dbReference type="InterPro" id="IPR036322">
    <property type="entry name" value="WD40_repeat_dom_sf"/>
</dbReference>
<dbReference type="RefSeq" id="XP_027616070.1">
    <property type="nucleotide sequence ID" value="XM_027760269.1"/>
</dbReference>
<dbReference type="InParanoid" id="A0A401GSG7"/>
<feature type="region of interest" description="Disordered" evidence="1">
    <location>
        <begin position="97"/>
        <end position="118"/>
    </location>
</feature>
<proteinExistence type="predicted"/>
<dbReference type="Proteomes" id="UP000287166">
    <property type="component" value="Unassembled WGS sequence"/>
</dbReference>
<dbReference type="SMART" id="SM00320">
    <property type="entry name" value="WD40"/>
    <property type="match status" value="3"/>
</dbReference>
<organism evidence="2 3">
    <name type="scientific">Sparassis crispa</name>
    <dbReference type="NCBI Taxonomy" id="139825"/>
    <lineage>
        <taxon>Eukaryota</taxon>
        <taxon>Fungi</taxon>
        <taxon>Dikarya</taxon>
        <taxon>Basidiomycota</taxon>
        <taxon>Agaricomycotina</taxon>
        <taxon>Agaricomycetes</taxon>
        <taxon>Polyporales</taxon>
        <taxon>Sparassidaceae</taxon>
        <taxon>Sparassis</taxon>
    </lineage>
</organism>
<dbReference type="Pfam" id="PF00400">
    <property type="entry name" value="WD40"/>
    <property type="match status" value="1"/>
</dbReference>
<dbReference type="GeneID" id="38782074"/>
<dbReference type="InterPro" id="IPR001680">
    <property type="entry name" value="WD40_rpt"/>
</dbReference>
<dbReference type="Gene3D" id="2.130.10.10">
    <property type="entry name" value="YVTN repeat-like/Quinoprotein amine dehydrogenase"/>
    <property type="match status" value="2"/>
</dbReference>
<sequence length="1376" mass="150495">MLRSSFLLPLTFPTQDTSELDGDFVDLSCCSASPSCLTCWELSSTASQDGKSDSALQGAAFGCEDGTLYVFHVSPHVGQHERIRYIQEIVGSPRLTSRSHVTGLGHHPSRSVSPSSTHSNFLPFPVTQSRIVSSVSKEQVEAPKNYVDFDEEPDRLRGMLKGRGVKERQPNDPSSLNVDKGTIGRPSPSSGNNLKPVLGSGASSAKTLSGPPSPAPDVELQEAPYPCLLSLKYHILPPSFGSGHAITALRVYDNNRHIIALQQTGDIAIYATIDGSCVASVHLDDGDIPISSVSKASPASSAIWVWKSLNIAVCGESFILIACATRDVLFSGSQHEADIDIEDQTRIVMFELRTTCKRTPNSASLEKIGDWTVAGPVEGVGLQHEGDGKLTLFHVLSSRRLVLQSLAPSVNSADSGSQEPDSSAAPPLSNPFKVLKSLSKAGAPEDAKGSFRGHFQVSEEVDIGDIPLRGRILGSRATSCGAGVRAIYWSQSELSVFEWHGHDLRHLFTQPLSGIRDVQWTNEESCTVVLPDRIETISLIEVDANGSPYAAVSDTQGLMQPLMLQSALLPPLDAYCIPSEGHVVFTRVKNRRRRLEYMSVDAGENPKPRSIWKSRIFPSAINSAIRLTSLLPIELNHIIVGYSDGLLGRTSFRCLISSQGTQASEEKSDISLSDHIHALHLVENERTKRRFVVGGGDDGSVAIWTLDSLKLCALWTIFTTPLAQVIQLHDEEVGRLQDCILCISQDGAIAVIAVDAECQFLYLVPASVAPLRRICLGEGNMLLVYADGRARLWDTTTREFWRSMAADKADALLREGGWNHWSLETAASTSTSQVLSALPRASGVDSTATLLLDVEALLQQYGHGPHSAETKASATNLDRERPYKQQQLRSTLSSLLTFGLSEEIDAICRTKLGINASRVRVGLTSECNASSIFSEHAPHSPWCISSEASAMRASAVVAVLRALAYDDDLMQNANTVAAFYLASLAQAVGNSYRPPCLSILAERWLRTSVIELRHAYRVLFDAGVAQRSDAETIQMVEKWQSSLPCLQLEADRESVSSAMALFICGFIAVEKYSFLTTSSLADISRSIALYLHDDTSPYRALAIELCSRGFPVWQQYVDAVEMLRALFTLAMSSKKEAISVHNVWLLARTAILQIMSSNTPLFMTTLTIDILHPRSVQHRRSTLQLVIFLIRKKPLVLYSNLPRLVEAVVKSLDPNSTASRDAVLDSATEILGHIVQTFPTVDFHMATQRLAVGTSEGSVVMYDLKTATRLYVLEGHKKRATACSFSPDGRRLVTMSLEESVVLVWKVGSSFTSFFNPGAPPRQGHGGSEPFKRLDFNVGEEAHMTLESTLEYVRFEWPTERCVKLRIRDSTLTFST</sequence>
<dbReference type="InterPro" id="IPR049916">
    <property type="entry name" value="WDR72-like"/>
</dbReference>
<dbReference type="STRING" id="139825.A0A401GSG7"/>
<accession>A0A401GSG7</accession>
<keyword evidence="3" id="KW-1185">Reference proteome</keyword>
<dbReference type="GO" id="GO:0005737">
    <property type="term" value="C:cytoplasm"/>
    <property type="evidence" value="ECO:0007669"/>
    <property type="project" value="TreeGrafter"/>
</dbReference>
<reference evidence="2 3" key="1">
    <citation type="journal article" date="2018" name="Sci. Rep.">
        <title>Genome sequence of the cauliflower mushroom Sparassis crispa (Hanabiratake) and its association with beneficial usage.</title>
        <authorList>
            <person name="Kiyama R."/>
            <person name="Furutani Y."/>
            <person name="Kawaguchi K."/>
            <person name="Nakanishi T."/>
        </authorList>
    </citation>
    <scope>NUCLEOTIDE SEQUENCE [LARGE SCALE GENOMIC DNA]</scope>
</reference>
<evidence type="ECO:0000313" key="3">
    <source>
        <dbReference type="Proteomes" id="UP000287166"/>
    </source>
</evidence>
<protein>
    <submittedName>
        <fullName evidence="2">WD40 repeat-like protein</fullName>
    </submittedName>
</protein>
<comment type="caution">
    <text evidence="2">The sequence shown here is derived from an EMBL/GenBank/DDBJ whole genome shotgun (WGS) entry which is preliminary data.</text>
</comment>
<name>A0A401GSG7_9APHY</name>
<feature type="region of interest" description="Disordered" evidence="1">
    <location>
        <begin position="161"/>
        <end position="219"/>
    </location>
</feature>
<dbReference type="OrthoDB" id="338622at2759"/>